<feature type="domain" description="DNA methylase N-4/N-6" evidence="9">
    <location>
        <begin position="19"/>
        <end position="84"/>
    </location>
</feature>
<dbReference type="Pfam" id="PF01555">
    <property type="entry name" value="N6_N4_Mtase"/>
    <property type="match status" value="1"/>
</dbReference>
<evidence type="ECO:0000313" key="11">
    <source>
        <dbReference type="Proteomes" id="UP000305417"/>
    </source>
</evidence>
<dbReference type="RefSeq" id="WP_138109060.1">
    <property type="nucleotide sequence ID" value="NZ_VBUC01000027.1"/>
</dbReference>
<keyword evidence="4" id="KW-0808">Transferase</keyword>
<dbReference type="InterPro" id="IPR017985">
    <property type="entry name" value="MeTrfase_CN4_CS"/>
</dbReference>
<keyword evidence="7" id="KW-0238">DNA-binding</keyword>
<keyword evidence="3" id="KW-0489">Methyltransferase</keyword>
<evidence type="ECO:0000256" key="7">
    <source>
        <dbReference type="ARBA" id="ARBA00023125"/>
    </source>
</evidence>
<keyword evidence="11" id="KW-1185">Reference proteome</keyword>
<dbReference type="SUPFAM" id="SSF53335">
    <property type="entry name" value="S-adenosyl-L-methionine-dependent methyltransferases"/>
    <property type="match status" value="2"/>
</dbReference>
<dbReference type="Gene3D" id="3.40.50.150">
    <property type="entry name" value="Vaccinia Virus protein VP39"/>
    <property type="match status" value="2"/>
</dbReference>
<dbReference type="PROSITE" id="PS00093">
    <property type="entry name" value="N4_MTASE"/>
    <property type="match status" value="1"/>
</dbReference>
<evidence type="ECO:0000256" key="5">
    <source>
        <dbReference type="ARBA" id="ARBA00022691"/>
    </source>
</evidence>
<evidence type="ECO:0000256" key="4">
    <source>
        <dbReference type="ARBA" id="ARBA00022679"/>
    </source>
</evidence>
<accession>A0ABY2V2Q8</accession>
<comment type="similarity">
    <text evidence="1">Belongs to the N(4)/N(6)-methyltransferase family. N(4) subfamily.</text>
</comment>
<evidence type="ECO:0000256" key="8">
    <source>
        <dbReference type="ARBA" id="ARBA00049120"/>
    </source>
</evidence>
<keyword evidence="5" id="KW-0949">S-adenosyl-L-methionine</keyword>
<evidence type="ECO:0000259" key="9">
    <source>
        <dbReference type="Pfam" id="PF01555"/>
    </source>
</evidence>
<gene>
    <name evidence="10" type="ORF">FE247_09370</name>
</gene>
<dbReference type="EC" id="2.1.1.113" evidence="2"/>
<dbReference type="Proteomes" id="UP000305417">
    <property type="component" value="Unassembled WGS sequence"/>
</dbReference>
<evidence type="ECO:0000256" key="1">
    <source>
        <dbReference type="ARBA" id="ARBA00010203"/>
    </source>
</evidence>
<name>A0ABY2V2Q8_9BACT</name>
<sequence>MLLKNDFHSSISENLINIDEKIRSNLFTWRGQFSPQLVEQILIHYASEEDIILDPFMGSGTVLYECSMLNLPVIGCEINLAACSFSRIYELSNINKKEIELNLLEVDNYLNFLLKELDLKKFENTLINFYKEIQNKPIKSTIILAFIVGLDFEAKKLTFNRIKKVWESLKNIINNLNYTDKNIYALQTDARNTGLEDNSIDFIITSPPYINVFNYHQNYRKSLEKVGVNVLEIAKSEIGANRKFRQNRFLTVVQYCMDIGQVFIELDRVCKKNSKIVFIVGKESNVKKTLFLNSKLIKEIASIAGYEYIGEQRRVFKNKFGNNIYEDILRFKNKKYKNLDLIEKFRKIGINALINSLNYCSSDVKNEIEEAITKSENINFSHILERTKNGITETTL</sequence>
<comment type="catalytic activity">
    <reaction evidence="8">
        <text>a 2'-deoxycytidine in DNA + S-adenosyl-L-methionine = an N(4)-methyl-2'-deoxycytidine in DNA + S-adenosyl-L-homocysteine + H(+)</text>
        <dbReference type="Rhea" id="RHEA:16857"/>
        <dbReference type="Rhea" id="RHEA-COMP:11369"/>
        <dbReference type="Rhea" id="RHEA-COMP:13674"/>
        <dbReference type="ChEBI" id="CHEBI:15378"/>
        <dbReference type="ChEBI" id="CHEBI:57856"/>
        <dbReference type="ChEBI" id="CHEBI:59789"/>
        <dbReference type="ChEBI" id="CHEBI:85452"/>
        <dbReference type="ChEBI" id="CHEBI:137933"/>
        <dbReference type="EC" id="2.1.1.113"/>
    </reaction>
</comment>
<protein>
    <recommendedName>
        <fullName evidence="2">site-specific DNA-methyltransferase (cytosine-N(4)-specific)</fullName>
        <ecNumber evidence="2">2.1.1.113</ecNumber>
    </recommendedName>
</protein>
<comment type="caution">
    <text evidence="10">The sequence shown here is derived from an EMBL/GenBank/DDBJ whole genome shotgun (WGS) entry which is preliminary data.</text>
</comment>
<evidence type="ECO:0000313" key="10">
    <source>
        <dbReference type="EMBL" id="TLS96826.1"/>
    </source>
</evidence>
<dbReference type="InterPro" id="IPR002941">
    <property type="entry name" value="DNA_methylase_N4/N6"/>
</dbReference>
<reference evidence="10 11" key="1">
    <citation type="submission" date="2019-05" db="EMBL/GenBank/DDBJ databases">
        <title>Arcobacter cibarius and Arcobacter thereius providing challenges in identification an antibiotic susceptibility and Quinolone resistance.</title>
        <authorList>
            <person name="Busch A."/>
            <person name="Hanel I."/>
            <person name="Hotzel H."/>
            <person name="Tomaso H."/>
        </authorList>
    </citation>
    <scope>NUCLEOTIDE SEQUENCE [LARGE SCALE GENOMIC DNA]</scope>
    <source>
        <strain evidence="10 11">16CS0831-2</strain>
    </source>
</reference>
<evidence type="ECO:0000256" key="3">
    <source>
        <dbReference type="ARBA" id="ARBA00022603"/>
    </source>
</evidence>
<evidence type="ECO:0000256" key="2">
    <source>
        <dbReference type="ARBA" id="ARBA00012185"/>
    </source>
</evidence>
<evidence type="ECO:0000256" key="6">
    <source>
        <dbReference type="ARBA" id="ARBA00022747"/>
    </source>
</evidence>
<organism evidence="10 11">
    <name type="scientific">Aliarcobacter cibarius</name>
    <dbReference type="NCBI Taxonomy" id="255507"/>
    <lineage>
        <taxon>Bacteria</taxon>
        <taxon>Pseudomonadati</taxon>
        <taxon>Campylobacterota</taxon>
        <taxon>Epsilonproteobacteria</taxon>
        <taxon>Campylobacterales</taxon>
        <taxon>Arcobacteraceae</taxon>
        <taxon>Aliarcobacter</taxon>
    </lineage>
</organism>
<dbReference type="EMBL" id="VBUC01000027">
    <property type="protein sequence ID" value="TLS96826.1"/>
    <property type="molecule type" value="Genomic_DNA"/>
</dbReference>
<dbReference type="InterPro" id="IPR029063">
    <property type="entry name" value="SAM-dependent_MTases_sf"/>
</dbReference>
<keyword evidence="6" id="KW-0680">Restriction system</keyword>
<proteinExistence type="inferred from homology"/>